<dbReference type="HOGENOM" id="CLU_155761_3_0_6"/>
<dbReference type="SUPFAM" id="SSF143011">
    <property type="entry name" value="RelE-like"/>
    <property type="match status" value="1"/>
</dbReference>
<keyword evidence="4" id="KW-1185">Reference proteome</keyword>
<organism evidence="3 4">
    <name type="scientific">Spiribacter salinus M19-40</name>
    <dbReference type="NCBI Taxonomy" id="1260251"/>
    <lineage>
        <taxon>Bacteria</taxon>
        <taxon>Pseudomonadati</taxon>
        <taxon>Pseudomonadota</taxon>
        <taxon>Gammaproteobacteria</taxon>
        <taxon>Chromatiales</taxon>
        <taxon>Ectothiorhodospiraceae</taxon>
        <taxon>Spiribacter</taxon>
    </lineage>
</organism>
<dbReference type="PANTHER" id="PTHR35601:SF1">
    <property type="entry name" value="TOXIN RELE"/>
    <property type="match status" value="1"/>
</dbReference>
<proteinExistence type="inferred from homology"/>
<dbReference type="eggNOG" id="COG2026">
    <property type="taxonomic scope" value="Bacteria"/>
</dbReference>
<dbReference type="EMBL" id="CP005963">
    <property type="protein sequence ID" value="AGM41065.1"/>
    <property type="molecule type" value="Genomic_DNA"/>
</dbReference>
<evidence type="ECO:0000313" key="3">
    <source>
        <dbReference type="EMBL" id="AGM41065.1"/>
    </source>
</evidence>
<comment type="similarity">
    <text evidence="1">Belongs to the RelE toxin family.</text>
</comment>
<gene>
    <name evidence="3" type="ORF">SPISAL_04855</name>
</gene>
<dbReference type="PANTHER" id="PTHR35601">
    <property type="entry name" value="TOXIN RELE"/>
    <property type="match status" value="1"/>
</dbReference>
<evidence type="ECO:0000256" key="2">
    <source>
        <dbReference type="ARBA" id="ARBA00022649"/>
    </source>
</evidence>
<dbReference type="InterPro" id="IPR007712">
    <property type="entry name" value="RelE/ParE_toxin"/>
</dbReference>
<dbReference type="RefSeq" id="WP_016353372.1">
    <property type="nucleotide sequence ID" value="NC_021291.1"/>
</dbReference>
<accession>R4V7T7</accession>
<dbReference type="AlphaFoldDB" id="R4V7T7"/>
<evidence type="ECO:0000256" key="1">
    <source>
        <dbReference type="ARBA" id="ARBA00006226"/>
    </source>
</evidence>
<name>R4V7T7_9GAMM</name>
<dbReference type="InterPro" id="IPR035093">
    <property type="entry name" value="RelE/ParE_toxin_dom_sf"/>
</dbReference>
<keyword evidence="2" id="KW-1277">Toxin-antitoxin system</keyword>
<protein>
    <submittedName>
        <fullName evidence="3">Addiction module antitoxin</fullName>
    </submittedName>
</protein>
<evidence type="ECO:0000313" key="4">
    <source>
        <dbReference type="Proteomes" id="UP000017881"/>
    </source>
</evidence>
<sequence length="86" mass="9935">MEKYELQFKRSVAKDLRGIPKPDVARILERISALSNEPRPPGSEKLTGEDRYRIRQGVYRIVYEIADAALIVTVVKAGHRRQVCRR</sequence>
<dbReference type="Proteomes" id="UP000017881">
    <property type="component" value="Chromosome"/>
</dbReference>
<dbReference type="Gene3D" id="3.30.2310.20">
    <property type="entry name" value="RelE-like"/>
    <property type="match status" value="1"/>
</dbReference>
<dbReference type="OrthoDB" id="5570653at2"/>
<dbReference type="Pfam" id="PF05016">
    <property type="entry name" value="ParE_toxin"/>
    <property type="match status" value="1"/>
</dbReference>
<reference evidence="3 4" key="1">
    <citation type="journal article" date="2013" name="Genome Announc.">
        <title>Draft Genome of Spiribacter salinus M19-40, an Abundant Gammaproteobacterium in Aquatic Hypersaline Environments.</title>
        <authorList>
            <person name="Leon M.J."/>
            <person name="Ghai R."/>
            <person name="Fernandez A.B."/>
            <person name="Sanchez-Porro C."/>
            <person name="Rodriguez-Valera F."/>
            <person name="Ventosa A."/>
        </authorList>
    </citation>
    <scope>NUCLEOTIDE SEQUENCE [LARGE SCALE GENOMIC DNA]</scope>
    <source>
        <strain evidence="3">M19-40</strain>
    </source>
</reference>
<dbReference type="KEGG" id="ssal:SPISAL_04855"/>